<feature type="compositionally biased region" description="Low complexity" evidence="1">
    <location>
        <begin position="739"/>
        <end position="790"/>
    </location>
</feature>
<feature type="chain" id="PRO_5044855183" evidence="2">
    <location>
        <begin position="18"/>
        <end position="1000"/>
    </location>
</feature>
<feature type="compositionally biased region" description="Low complexity" evidence="1">
    <location>
        <begin position="437"/>
        <end position="450"/>
    </location>
</feature>
<feature type="region of interest" description="Disordered" evidence="1">
    <location>
        <begin position="675"/>
        <end position="810"/>
    </location>
</feature>
<evidence type="ECO:0000313" key="4">
    <source>
        <dbReference type="Proteomes" id="UP001516023"/>
    </source>
</evidence>
<dbReference type="AlphaFoldDB" id="A0ABD3Q0W2"/>
<feature type="region of interest" description="Disordered" evidence="1">
    <location>
        <begin position="433"/>
        <end position="533"/>
    </location>
</feature>
<evidence type="ECO:0000256" key="2">
    <source>
        <dbReference type="SAM" id="SignalP"/>
    </source>
</evidence>
<gene>
    <name evidence="3" type="ORF">HJC23_009461</name>
</gene>
<dbReference type="EMBL" id="JABMIG020000085">
    <property type="protein sequence ID" value="KAL3793978.1"/>
    <property type="molecule type" value="Genomic_DNA"/>
</dbReference>
<feature type="compositionally biased region" description="Polar residues" evidence="1">
    <location>
        <begin position="214"/>
        <end position="232"/>
    </location>
</feature>
<reference evidence="3 4" key="1">
    <citation type="journal article" date="2020" name="G3 (Bethesda)">
        <title>Improved Reference Genome for Cyclotella cryptica CCMP332, a Model for Cell Wall Morphogenesis, Salinity Adaptation, and Lipid Production in Diatoms (Bacillariophyta).</title>
        <authorList>
            <person name="Roberts W.R."/>
            <person name="Downey K.M."/>
            <person name="Ruck E.C."/>
            <person name="Traller J.C."/>
            <person name="Alverson A.J."/>
        </authorList>
    </citation>
    <scope>NUCLEOTIDE SEQUENCE [LARGE SCALE GENOMIC DNA]</scope>
    <source>
        <strain evidence="3 4">CCMP332</strain>
    </source>
</reference>
<feature type="region of interest" description="Disordered" evidence="1">
    <location>
        <begin position="20"/>
        <end position="42"/>
    </location>
</feature>
<feature type="compositionally biased region" description="Low complexity" evidence="1">
    <location>
        <begin position="459"/>
        <end position="483"/>
    </location>
</feature>
<dbReference type="Gene3D" id="2.60.120.260">
    <property type="entry name" value="Galactose-binding domain-like"/>
    <property type="match status" value="3"/>
</dbReference>
<evidence type="ECO:0000256" key="1">
    <source>
        <dbReference type="SAM" id="MobiDB-lite"/>
    </source>
</evidence>
<accession>A0ABD3Q0W2</accession>
<dbReference type="InterPro" id="IPR008979">
    <property type="entry name" value="Galactose-bd-like_sf"/>
</dbReference>
<keyword evidence="4" id="KW-1185">Reference proteome</keyword>
<feature type="compositionally biased region" description="Polar residues" evidence="1">
    <location>
        <begin position="257"/>
        <end position="292"/>
    </location>
</feature>
<dbReference type="Proteomes" id="UP001516023">
    <property type="component" value="Unassembled WGS sequence"/>
</dbReference>
<dbReference type="SUPFAM" id="SSF49785">
    <property type="entry name" value="Galactose-binding domain-like"/>
    <property type="match status" value="3"/>
</dbReference>
<organism evidence="3 4">
    <name type="scientific">Cyclotella cryptica</name>
    <dbReference type="NCBI Taxonomy" id="29204"/>
    <lineage>
        <taxon>Eukaryota</taxon>
        <taxon>Sar</taxon>
        <taxon>Stramenopiles</taxon>
        <taxon>Ochrophyta</taxon>
        <taxon>Bacillariophyta</taxon>
        <taxon>Coscinodiscophyceae</taxon>
        <taxon>Thalassiosirophycidae</taxon>
        <taxon>Stephanodiscales</taxon>
        <taxon>Stephanodiscaceae</taxon>
        <taxon>Cyclotella</taxon>
    </lineage>
</organism>
<evidence type="ECO:0000313" key="3">
    <source>
        <dbReference type="EMBL" id="KAL3793978.1"/>
    </source>
</evidence>
<proteinExistence type="predicted"/>
<feature type="compositionally biased region" description="Low complexity" evidence="1">
    <location>
        <begin position="676"/>
        <end position="695"/>
    </location>
</feature>
<feature type="compositionally biased region" description="Low complexity" evidence="1">
    <location>
        <begin position="797"/>
        <end position="809"/>
    </location>
</feature>
<feature type="compositionally biased region" description="Polar residues" evidence="1">
    <location>
        <begin position="714"/>
        <end position="738"/>
    </location>
</feature>
<feature type="region of interest" description="Disordered" evidence="1">
    <location>
        <begin position="214"/>
        <end position="240"/>
    </location>
</feature>
<feature type="compositionally biased region" description="Polar residues" evidence="1">
    <location>
        <begin position="484"/>
        <end position="518"/>
    </location>
</feature>
<name>A0ABD3Q0W2_9STRA</name>
<keyword evidence="2" id="KW-0732">Signal</keyword>
<dbReference type="InterPro" id="IPR051941">
    <property type="entry name" value="BG_Antigen-Binding_Lectin"/>
</dbReference>
<dbReference type="PANTHER" id="PTHR45713">
    <property type="entry name" value="FTP DOMAIN-CONTAINING PROTEIN"/>
    <property type="match status" value="1"/>
</dbReference>
<dbReference type="PANTHER" id="PTHR45713:SF8">
    <property type="entry name" value="SI:CH211-215K15.4"/>
    <property type="match status" value="1"/>
</dbReference>
<protein>
    <submittedName>
        <fullName evidence="3">Uncharacterized protein</fullName>
    </submittedName>
</protein>
<sequence>MRPPLFYALLGLPAAAALPEQSRPHPMDTPPHHILHQHQPKQPQLIRRTAMNKWRISPVDVSPTINCSPSVKKIRLQSTTGKQIQMLEFRVYSSDVNIAPNATASQSSLWNDDVNYAASMAIDGSNTTFSYTNDSNAFWELDLDRLHSIQRLEILTRYCGSDPTDPKNCTCRLSNATLSLFDENDQVLETRTFGNTCHKLVLADNFALDTACPTVSPTGSPNEAPSRNPSKSPTRRSTDSKCISLTTAISTSLTASPTESYSQWPTASPSKLPTLSPTNPLSTSPTKNCSSNIRKVRLESTSGEQIQMFELSAYTSGVNVALKGSARQSSVLKENNKYAAFNAIDGDGTTFCHTSDNKAYWEVDLNGLYKIESVVINNRWCASPSDVTGCLCRLSSARLLLLDETNAVVAARSLGNTCGMLIVSQSFESNPSCLTLPPSRSPSKAPSAEPTMPPSKTPTDTSSVRPSMSSSSGPTATPTRSPTQSPSIRPTAAPSTSLSNSPTKSYSQWPTVSSSKSPTLFPRNPPSTSPTTTCSSYVRKVRLESTSGKQIQMFELSAYSSGVNVALQGSAKQSSVLKDNNKYAAFNAIDGDGTTFCHTSDTNAYWELDLNGLYKIESVVISNRWCASPSDVTGCLCRISSARLLLLDETNAVVAARSLGNTCGMLIVSESFESNPSCLTLPPSKSPSKTPSAKPTMPPSKTPTDTSSVRPSVFPSSYPSSTETVSPIISPSRSPTLISSQYPSISPSVSPTKRPSASSSAPPSSSPSHSPSHSSDSPFVNPTTSPSHSPSKPPSASPSMSPTMSNSPSRQVIHAISVSSERNVNLSVSIGECSDPVTGVGYSLGSILSLCIKTPDSDVVVSGLKDVYLTDSDGNDILLIVDGYGRTSFTSSLDGIGSSSVDLSTLMSSTVYDQGYGGTSIDVRGTVMVAYVSDIDSRTLRKFERSVVSSFTIEFVVGEAAKKRPQIVDEMMHSPSAAGDQHSIFGAYISVMLSALVLNF</sequence>
<feature type="signal peptide" evidence="2">
    <location>
        <begin position="1"/>
        <end position="17"/>
    </location>
</feature>
<feature type="region of interest" description="Disordered" evidence="1">
    <location>
        <begin position="254"/>
        <end position="292"/>
    </location>
</feature>
<comment type="caution">
    <text evidence="3">The sequence shown here is derived from an EMBL/GenBank/DDBJ whole genome shotgun (WGS) entry which is preliminary data.</text>
</comment>